<protein>
    <recommendedName>
        <fullName evidence="7">Endoribonuclease YoeB</fullName>
    </recommendedName>
    <alternativeName>
        <fullName evidence="6">Putative mRNA interferase YoeB</fullName>
    </alternativeName>
</protein>
<evidence type="ECO:0000256" key="4">
    <source>
        <dbReference type="ARBA" id="ARBA00022759"/>
    </source>
</evidence>
<dbReference type="InterPro" id="IPR009614">
    <property type="entry name" value="YoeB_toxin"/>
</dbReference>
<evidence type="ECO:0000256" key="6">
    <source>
        <dbReference type="ARBA" id="ARBA00030388"/>
    </source>
</evidence>
<dbReference type="GO" id="GO:0045892">
    <property type="term" value="P:negative regulation of DNA-templated transcription"/>
    <property type="evidence" value="ECO:0007669"/>
    <property type="project" value="TreeGrafter"/>
</dbReference>
<dbReference type="Gene3D" id="3.30.2310.20">
    <property type="entry name" value="RelE-like"/>
    <property type="match status" value="1"/>
</dbReference>
<evidence type="ECO:0000256" key="1">
    <source>
        <dbReference type="ARBA" id="ARBA00008172"/>
    </source>
</evidence>
<keyword evidence="5" id="KW-0378">Hydrolase</keyword>
<dbReference type="Pfam" id="PF06769">
    <property type="entry name" value="YoeB_toxin"/>
    <property type="match status" value="1"/>
</dbReference>
<accession>G9WN76</accession>
<dbReference type="PANTHER" id="PTHR38039:SF1">
    <property type="entry name" value="TOXIN YOEB"/>
    <property type="match status" value="1"/>
</dbReference>
<dbReference type="NCBIfam" id="TIGR02116">
    <property type="entry name" value="toxin_Txe_YoeB"/>
    <property type="match status" value="1"/>
</dbReference>
<keyword evidence="9" id="KW-1185">Reference proteome</keyword>
<dbReference type="HOGENOM" id="CLU_169492_1_0_9"/>
<dbReference type="InterPro" id="IPR035093">
    <property type="entry name" value="RelE/ParE_toxin_dom_sf"/>
</dbReference>
<dbReference type="RefSeq" id="WP_009534669.1">
    <property type="nucleotide sequence ID" value="NZ_KE148312.1"/>
</dbReference>
<dbReference type="GO" id="GO:0006401">
    <property type="term" value="P:RNA catabolic process"/>
    <property type="evidence" value="ECO:0007669"/>
    <property type="project" value="InterPro"/>
</dbReference>
<reference evidence="8" key="1">
    <citation type="submission" date="2011-08" db="EMBL/GenBank/DDBJ databases">
        <authorList>
            <consortium name="The Broad Institute Genome Sequencing Platform"/>
            <person name="Earl A."/>
            <person name="Ward D."/>
            <person name="Feldgarden M."/>
            <person name="Gevers D."/>
            <person name="Sizova M."/>
            <person name="Hazen A."/>
            <person name="Epstein S."/>
            <person name="Young S.K."/>
            <person name="Zeng Q."/>
            <person name="Gargeya S."/>
            <person name="Fitzgerald M."/>
            <person name="Haas B."/>
            <person name="Abouelleil A."/>
            <person name="Alvarado L."/>
            <person name="Arachchi H.M."/>
            <person name="Berlin A."/>
            <person name="Brown A."/>
            <person name="Chapman S.B."/>
            <person name="Chen Z."/>
            <person name="Dunbar C."/>
            <person name="Freedman E."/>
            <person name="Gearin G."/>
            <person name="Gellesch M."/>
            <person name="Goldberg J."/>
            <person name="Griggs A."/>
            <person name="Gujja S."/>
            <person name="Heiman D."/>
            <person name="Howarth C."/>
            <person name="Larson L."/>
            <person name="Lui A."/>
            <person name="MacDonald P.J.P."/>
            <person name="Montmayeur A."/>
            <person name="Murphy C."/>
            <person name="Neiman D."/>
            <person name="Pearson M."/>
            <person name="Priest M."/>
            <person name="Roberts A."/>
            <person name="Saif S."/>
            <person name="Shea T."/>
            <person name="Shenoy N."/>
            <person name="Sisk P."/>
            <person name="Stolte C."/>
            <person name="Sykes S."/>
            <person name="Wortman J."/>
            <person name="Nusbaum C."/>
            <person name="Birren B."/>
        </authorList>
    </citation>
    <scope>NUCLEOTIDE SEQUENCE</scope>
    <source>
        <strain evidence="8">ACB1</strain>
    </source>
</reference>
<reference evidence="8" key="2">
    <citation type="submission" date="2013-03" db="EMBL/GenBank/DDBJ databases">
        <title>The Genome Sequence of Oribacterium sp. ACB1.</title>
        <authorList>
            <consortium name="The Broad Institute Genomics Platform"/>
            <consortium name="The Broad Institute Genome Sequencing Center for Infectious Disease"/>
            <person name="Earl A."/>
            <person name="Ward D."/>
            <person name="Feldgarden M."/>
            <person name="Gevers D."/>
            <person name="Sizova M."/>
            <person name="Hazen A."/>
            <person name="Epstein S."/>
            <person name="Walker B."/>
            <person name="Young S."/>
            <person name="Zeng Q."/>
            <person name="Gargeya S."/>
            <person name="Fitzgerald M."/>
            <person name="Haas B."/>
            <person name="Abouelleil A."/>
            <person name="Allen A.W."/>
            <person name="Alvarado L."/>
            <person name="Arachchi H.M."/>
            <person name="Berlin A.M."/>
            <person name="Chapman S.B."/>
            <person name="Gainer-Dewar J."/>
            <person name="Goldberg J."/>
            <person name="Griggs A."/>
            <person name="Gujja S."/>
            <person name="Hansen M."/>
            <person name="Howarth C."/>
            <person name="Imamovic A."/>
            <person name="Ireland A."/>
            <person name="Larimer J."/>
            <person name="McCowan C."/>
            <person name="Murphy C."/>
            <person name="Pearson M."/>
            <person name="Poon T.W."/>
            <person name="Priest M."/>
            <person name="Roberts A."/>
            <person name="Saif S."/>
            <person name="Shea T."/>
            <person name="Sisk P."/>
            <person name="Sykes S."/>
            <person name="Wortman J."/>
            <person name="Nusbaum C."/>
            <person name="Birren B."/>
        </authorList>
    </citation>
    <scope>NUCLEOTIDE SEQUENCE [LARGE SCALE GENOMIC DNA]</scope>
    <source>
        <strain evidence="8">ACB1</strain>
    </source>
</reference>
<dbReference type="Proteomes" id="UP000018461">
    <property type="component" value="Unassembled WGS sequence"/>
</dbReference>
<comment type="caution">
    <text evidence="8">The sequence shown here is derived from an EMBL/GenBank/DDBJ whole genome shotgun (WGS) entry which is preliminary data.</text>
</comment>
<evidence type="ECO:0000256" key="2">
    <source>
        <dbReference type="ARBA" id="ARBA00022649"/>
    </source>
</evidence>
<keyword evidence="4" id="KW-0255">Endonuclease</keyword>
<keyword evidence="3" id="KW-0540">Nuclease</keyword>
<evidence type="ECO:0000256" key="3">
    <source>
        <dbReference type="ARBA" id="ARBA00022722"/>
    </source>
</evidence>
<evidence type="ECO:0000256" key="5">
    <source>
        <dbReference type="ARBA" id="ARBA00022801"/>
    </source>
</evidence>
<organism evidence="8 9">
    <name type="scientific">Oribacterium parvum ACB1</name>
    <dbReference type="NCBI Taxonomy" id="796943"/>
    <lineage>
        <taxon>Bacteria</taxon>
        <taxon>Bacillati</taxon>
        <taxon>Bacillota</taxon>
        <taxon>Clostridia</taxon>
        <taxon>Lachnospirales</taxon>
        <taxon>Lachnospiraceae</taxon>
        <taxon>Oribacterium</taxon>
    </lineage>
</organism>
<dbReference type="PATRIC" id="fig|796943.3.peg.1215"/>
<gene>
    <name evidence="8" type="ORF">HMPREF9625_00809</name>
</gene>
<evidence type="ECO:0000313" key="8">
    <source>
        <dbReference type="EMBL" id="EHL11242.1"/>
    </source>
</evidence>
<dbReference type="GO" id="GO:0016787">
    <property type="term" value="F:hydrolase activity"/>
    <property type="evidence" value="ECO:0007669"/>
    <property type="project" value="UniProtKB-KW"/>
</dbReference>
<dbReference type="PANTHER" id="PTHR38039">
    <property type="entry name" value="TOXIN YOEB"/>
    <property type="match status" value="1"/>
</dbReference>
<dbReference type="SUPFAM" id="SSF143011">
    <property type="entry name" value="RelE-like"/>
    <property type="match status" value="1"/>
</dbReference>
<dbReference type="STRING" id="796943.HMPREF9625_00809"/>
<comment type="similarity">
    <text evidence="1">Belongs to the YoeB family.</text>
</comment>
<dbReference type="AlphaFoldDB" id="G9WN76"/>
<evidence type="ECO:0000256" key="7">
    <source>
        <dbReference type="ARBA" id="ARBA00050056"/>
    </source>
</evidence>
<evidence type="ECO:0000313" key="9">
    <source>
        <dbReference type="Proteomes" id="UP000018461"/>
    </source>
</evidence>
<dbReference type="GO" id="GO:0004519">
    <property type="term" value="F:endonuclease activity"/>
    <property type="evidence" value="ECO:0007669"/>
    <property type="project" value="UniProtKB-KW"/>
</dbReference>
<keyword evidence="2" id="KW-1277">Toxin-antitoxin system</keyword>
<dbReference type="EMBL" id="AFZC02000003">
    <property type="protein sequence ID" value="EHL11242.1"/>
    <property type="molecule type" value="Genomic_DNA"/>
</dbReference>
<proteinExistence type="inferred from homology"/>
<sequence length="98" mass="11324">MYLIKFSKNADKDKKLLKSAGLEKKAKLLLDIIAEDPFKNPPAYESLVGNLSGFYSRRINIQHRLVYTVYAEQITENNVSYEGIVQVARMWTHYEGIK</sequence>
<name>G9WN76_9FIRM</name>